<gene>
    <name evidence="4" type="ORF">SAMN02745168_2597</name>
</gene>
<dbReference type="InterPro" id="IPR012867">
    <property type="entry name" value="DUF1648"/>
</dbReference>
<proteinExistence type="predicted"/>
<feature type="transmembrane region" description="Helical" evidence="1">
    <location>
        <begin position="332"/>
        <end position="354"/>
    </location>
</feature>
<feature type="transmembrane region" description="Helical" evidence="1">
    <location>
        <begin position="234"/>
        <end position="258"/>
    </location>
</feature>
<evidence type="ECO:0000313" key="4">
    <source>
        <dbReference type="EMBL" id="SMC80740.1"/>
    </source>
</evidence>
<dbReference type="Pfam" id="PF19124">
    <property type="entry name" value="DUF5808"/>
    <property type="match status" value="1"/>
</dbReference>
<dbReference type="EMBL" id="FWXW01000007">
    <property type="protein sequence ID" value="SMC80740.1"/>
    <property type="molecule type" value="Genomic_DNA"/>
</dbReference>
<feature type="transmembrane region" description="Helical" evidence="1">
    <location>
        <begin position="54"/>
        <end position="74"/>
    </location>
</feature>
<dbReference type="AlphaFoldDB" id="A0A1W2C6H5"/>
<feature type="transmembrane region" description="Helical" evidence="1">
    <location>
        <begin position="190"/>
        <end position="210"/>
    </location>
</feature>
<feature type="transmembrane region" description="Helical" evidence="1">
    <location>
        <begin position="142"/>
        <end position="163"/>
    </location>
</feature>
<dbReference type="Proteomes" id="UP000192790">
    <property type="component" value="Unassembled WGS sequence"/>
</dbReference>
<dbReference type="OrthoDB" id="157646at2"/>
<dbReference type="Pfam" id="PF07853">
    <property type="entry name" value="DUF1648"/>
    <property type="match status" value="1"/>
</dbReference>
<protein>
    <submittedName>
        <fullName evidence="4">Uncharacterized membrane protein</fullName>
    </submittedName>
</protein>
<accession>A0A1W2C6H5</accession>
<feature type="domain" description="DUF5808" evidence="3">
    <location>
        <begin position="313"/>
        <end position="338"/>
    </location>
</feature>
<evidence type="ECO:0000313" key="5">
    <source>
        <dbReference type="Proteomes" id="UP000192790"/>
    </source>
</evidence>
<keyword evidence="1" id="KW-1133">Transmembrane helix</keyword>
<evidence type="ECO:0000259" key="2">
    <source>
        <dbReference type="Pfam" id="PF07853"/>
    </source>
</evidence>
<name>A0A1W2C6H5_9FIRM</name>
<evidence type="ECO:0000256" key="1">
    <source>
        <dbReference type="SAM" id="Phobius"/>
    </source>
</evidence>
<keyword evidence="1" id="KW-0812">Transmembrane</keyword>
<dbReference type="GO" id="GO:0009636">
    <property type="term" value="P:response to toxic substance"/>
    <property type="evidence" value="ECO:0007669"/>
    <property type="project" value="TreeGrafter"/>
</dbReference>
<feature type="transmembrane region" description="Helical" evidence="1">
    <location>
        <begin position="6"/>
        <end position="25"/>
    </location>
</feature>
<dbReference type="InterPro" id="IPR043831">
    <property type="entry name" value="DUF5808"/>
</dbReference>
<feature type="transmembrane region" description="Helical" evidence="1">
    <location>
        <begin position="86"/>
        <end position="106"/>
    </location>
</feature>
<sequence length="357" mass="39189">MRGLYLTFALVYLLTAFLVLLQPWLTRKNVLFGVVFGSSDVWSDKDAVRIRRRYLLEAGAGALGIGIAAAVYFLLCRPSAGDAAVYFTAAVFAAIAAETVAFVAGNRRSKRLKSSREKDRNLVTDKITVETSVSEKEAVVSAAWLLLLLPVPVVTLALTLWGYDFLPDLLPTHYGFSGADAWTPKSWGTALMPVILQVGIGLLMLVCAYFTRRAPASVRGNPEAAPGSIRYRRFMVLTLILLGIVTELTFLIVTVGFFRSVPAICFNLSLVLCLALTVLIFVFYYRFVRVRKPSGPIFDDDAKWVLGMFYFSPSDPSLFVEKRSGIGYTVNFARPGAWAIMILIAAVVVSSILLSKG</sequence>
<keyword evidence="1" id="KW-0472">Membrane</keyword>
<keyword evidence="5" id="KW-1185">Reference proteome</keyword>
<dbReference type="PANTHER" id="PTHR37810:SF5">
    <property type="entry name" value="IMMUNITY PROTEIN SDPI"/>
    <property type="match status" value="1"/>
</dbReference>
<dbReference type="RefSeq" id="WP_084235268.1">
    <property type="nucleotide sequence ID" value="NZ_FWXW01000007.1"/>
</dbReference>
<feature type="domain" description="DUF1648" evidence="2">
    <location>
        <begin position="153"/>
        <end position="196"/>
    </location>
</feature>
<evidence type="ECO:0000259" key="3">
    <source>
        <dbReference type="Pfam" id="PF19124"/>
    </source>
</evidence>
<feature type="transmembrane region" description="Helical" evidence="1">
    <location>
        <begin position="264"/>
        <end position="285"/>
    </location>
</feature>
<dbReference type="PANTHER" id="PTHR37810">
    <property type="entry name" value="IMMUNITY PROTEIN SDPI"/>
    <property type="match status" value="1"/>
</dbReference>
<organism evidence="4 5">
    <name type="scientific">Papillibacter cinnamivorans DSM 12816</name>
    <dbReference type="NCBI Taxonomy" id="1122930"/>
    <lineage>
        <taxon>Bacteria</taxon>
        <taxon>Bacillati</taxon>
        <taxon>Bacillota</taxon>
        <taxon>Clostridia</taxon>
        <taxon>Eubacteriales</taxon>
        <taxon>Oscillospiraceae</taxon>
        <taxon>Papillibacter</taxon>
    </lineage>
</organism>
<reference evidence="4 5" key="1">
    <citation type="submission" date="2017-04" db="EMBL/GenBank/DDBJ databases">
        <authorList>
            <person name="Afonso C.L."/>
            <person name="Miller P.J."/>
            <person name="Scott M.A."/>
            <person name="Spackman E."/>
            <person name="Goraichik I."/>
            <person name="Dimitrov K.M."/>
            <person name="Suarez D.L."/>
            <person name="Swayne D.E."/>
        </authorList>
    </citation>
    <scope>NUCLEOTIDE SEQUENCE [LARGE SCALE GENOMIC DNA]</scope>
    <source>
        <strain evidence="4 5">DSM 12816</strain>
    </source>
</reference>